<reference evidence="2 3" key="1">
    <citation type="journal article" date="2016" name="Environ. Microbiol.">
        <title>New Methyloceanibacter diversity from North Sea sediments includes methanotroph containing solely the soluble methane monooxygenase.</title>
        <authorList>
            <person name="Vekeman B."/>
            <person name="Kerckhof F.M."/>
            <person name="Cremers G."/>
            <person name="de Vos P."/>
            <person name="Vandamme P."/>
            <person name="Boon N."/>
            <person name="Op den Camp H.J."/>
            <person name="Heylen K."/>
        </authorList>
    </citation>
    <scope>NUCLEOTIDE SEQUENCE [LARGE SCALE GENOMIC DNA]</scope>
    <source>
        <strain evidence="2 3">R-67174</strain>
    </source>
</reference>
<evidence type="ECO:0000313" key="2">
    <source>
        <dbReference type="EMBL" id="ODS00127.1"/>
    </source>
</evidence>
<dbReference type="STRING" id="1774968.AUC68_03170"/>
<organism evidence="2 3">
    <name type="scientific">Methyloceanibacter methanicus</name>
    <dbReference type="NCBI Taxonomy" id="1774968"/>
    <lineage>
        <taxon>Bacteria</taxon>
        <taxon>Pseudomonadati</taxon>
        <taxon>Pseudomonadota</taxon>
        <taxon>Alphaproteobacteria</taxon>
        <taxon>Hyphomicrobiales</taxon>
        <taxon>Hyphomicrobiaceae</taxon>
        <taxon>Methyloceanibacter</taxon>
    </lineage>
</organism>
<evidence type="ECO:0000256" key="1">
    <source>
        <dbReference type="SAM" id="MobiDB-lite"/>
    </source>
</evidence>
<dbReference type="EMBL" id="LPWG01000010">
    <property type="protein sequence ID" value="ODS00127.1"/>
    <property type="molecule type" value="Genomic_DNA"/>
</dbReference>
<proteinExistence type="predicted"/>
<evidence type="ECO:0000313" key="3">
    <source>
        <dbReference type="Proteomes" id="UP000094501"/>
    </source>
</evidence>
<name>A0A1E3W4R3_9HYPH</name>
<protein>
    <submittedName>
        <fullName evidence="2">Uncharacterized protein</fullName>
    </submittedName>
</protein>
<feature type="region of interest" description="Disordered" evidence="1">
    <location>
        <begin position="76"/>
        <end position="114"/>
    </location>
</feature>
<dbReference type="Proteomes" id="UP000094501">
    <property type="component" value="Unassembled WGS sequence"/>
</dbReference>
<keyword evidence="3" id="KW-1185">Reference proteome</keyword>
<gene>
    <name evidence="2" type="ORF">AUC68_03170</name>
</gene>
<comment type="caution">
    <text evidence="2">The sequence shown here is derived from an EMBL/GenBank/DDBJ whole genome shotgun (WGS) entry which is preliminary data.</text>
</comment>
<sequence length="114" mass="12228">MGIAKGSRRSHWNRLRPGKRYIVTSQAVPVPVTRAMIATPAIKMSVRRTASGKTFSMRCGQVSPLECKAMTAMANSGAAARRDRISAPADQPKLPVSSSLASRRRKGTGFEDGA</sequence>
<accession>A0A1E3W4R3</accession>
<dbReference type="AlphaFoldDB" id="A0A1E3W4R3"/>